<dbReference type="EMBL" id="JAJJMB010012717">
    <property type="protein sequence ID" value="KAI3873901.1"/>
    <property type="molecule type" value="Genomic_DNA"/>
</dbReference>
<keyword evidence="3" id="KW-1185">Reference proteome</keyword>
<dbReference type="Gene3D" id="1.10.287.2250">
    <property type="match status" value="1"/>
</dbReference>
<sequence>MVLLLLLYFHHEKPPIPRPNLKRDWLTELHNRAELEKLREDLEVTDDIVNSEAKLHALFLKWLSHFDHHFDVEDEKAFKFRFGIFKDAARFINQWNKGGHASTCGLNKYANMTREEFATWSWKTYPKKANQVIADITDCLDN</sequence>
<protein>
    <recommendedName>
        <fullName evidence="1">Cathepsin propeptide inhibitor domain-containing protein</fullName>
    </recommendedName>
</protein>
<evidence type="ECO:0000259" key="1">
    <source>
        <dbReference type="SMART" id="SM00848"/>
    </source>
</evidence>
<proteinExistence type="predicted"/>
<accession>A0AAD4X9V2</accession>
<dbReference type="InterPro" id="IPR038765">
    <property type="entry name" value="Papain-like_cys_pep_sf"/>
</dbReference>
<dbReference type="AlphaFoldDB" id="A0AAD4X9V2"/>
<organism evidence="2 3">
    <name type="scientific">Papaver atlanticum</name>
    <dbReference type="NCBI Taxonomy" id="357466"/>
    <lineage>
        <taxon>Eukaryota</taxon>
        <taxon>Viridiplantae</taxon>
        <taxon>Streptophyta</taxon>
        <taxon>Embryophyta</taxon>
        <taxon>Tracheophyta</taxon>
        <taxon>Spermatophyta</taxon>
        <taxon>Magnoliopsida</taxon>
        <taxon>Ranunculales</taxon>
        <taxon>Papaveraceae</taxon>
        <taxon>Papaveroideae</taxon>
        <taxon>Papaver</taxon>
    </lineage>
</organism>
<dbReference type="Pfam" id="PF08246">
    <property type="entry name" value="Inhibitor_I29"/>
    <property type="match status" value="1"/>
</dbReference>
<dbReference type="InterPro" id="IPR013201">
    <property type="entry name" value="Prot_inhib_I29"/>
</dbReference>
<dbReference type="Proteomes" id="UP001202328">
    <property type="component" value="Unassembled WGS sequence"/>
</dbReference>
<dbReference type="SUPFAM" id="SSF54001">
    <property type="entry name" value="Cysteine proteinases"/>
    <property type="match status" value="1"/>
</dbReference>
<dbReference type="SMART" id="SM00848">
    <property type="entry name" value="Inhibitor_I29"/>
    <property type="match status" value="1"/>
</dbReference>
<feature type="domain" description="Cathepsin propeptide inhibitor" evidence="1">
    <location>
        <begin position="59"/>
        <end position="117"/>
    </location>
</feature>
<reference evidence="2" key="1">
    <citation type="submission" date="2022-04" db="EMBL/GenBank/DDBJ databases">
        <title>A functionally conserved STORR gene fusion in Papaver species that diverged 16.8 million years ago.</title>
        <authorList>
            <person name="Catania T."/>
        </authorList>
    </citation>
    <scope>NUCLEOTIDE SEQUENCE</scope>
    <source>
        <strain evidence="2">S-188037</strain>
    </source>
</reference>
<evidence type="ECO:0000313" key="2">
    <source>
        <dbReference type="EMBL" id="KAI3873901.1"/>
    </source>
</evidence>
<name>A0AAD4X9V2_9MAGN</name>
<comment type="caution">
    <text evidence="2">The sequence shown here is derived from an EMBL/GenBank/DDBJ whole genome shotgun (WGS) entry which is preliminary data.</text>
</comment>
<evidence type="ECO:0000313" key="3">
    <source>
        <dbReference type="Proteomes" id="UP001202328"/>
    </source>
</evidence>
<gene>
    <name evidence="2" type="ORF">MKW98_001550</name>
</gene>